<keyword evidence="2" id="KW-1185">Reference proteome</keyword>
<comment type="caution">
    <text evidence="1">The sequence shown here is derived from an EMBL/GenBank/DDBJ whole genome shotgun (WGS) entry which is preliminary data.</text>
</comment>
<name>A0ACB9EZM8_CICIN</name>
<sequence>MALQNDEKSSEMLHSQAHIWNHIFSFINSMSLKCAIELEIPDIIDRHGAPMLLPELVEALSINKERTPFVYRLMRILVHSGFFVKQTITTTTGNDEEEREGYLLAPASQLLLKEEPFSIRPLLLFMLDPILMDPWQHMSKWFQNDDVTPFHTTYERSIWDHASQDLKLNQFINETMASDARLVSSFVIKHCAGAFEGLTSVVDVADGTGTIAKAFPNINCICFDLPHVVSGLEGSKNMSYTCGDMFEAIPKADAVLLKWTLHDWNDEECIKILKRCKEAIPGKEYGGKVIIIDMVLKTEEGDEKSLETQLFFDMLMMVNLTGRERTEKDWSKPFFDACFSHYKITPILGTELEYTEVKSQVMSSIIHKYTLVFDSGAKPTSTTTVFVFLWNSTSWLRF</sequence>
<dbReference type="Proteomes" id="UP001055811">
    <property type="component" value="Linkage Group LG03"/>
</dbReference>
<proteinExistence type="predicted"/>
<accession>A0ACB9EZM8</accession>
<gene>
    <name evidence="1" type="ORF">L2E82_14143</name>
</gene>
<reference evidence="1 2" key="2">
    <citation type="journal article" date="2022" name="Mol. Ecol. Resour.">
        <title>The genomes of chicory, endive, great burdock and yacon provide insights into Asteraceae paleo-polyploidization history and plant inulin production.</title>
        <authorList>
            <person name="Fan W."/>
            <person name="Wang S."/>
            <person name="Wang H."/>
            <person name="Wang A."/>
            <person name="Jiang F."/>
            <person name="Liu H."/>
            <person name="Zhao H."/>
            <person name="Xu D."/>
            <person name="Zhang Y."/>
        </authorList>
    </citation>
    <scope>NUCLEOTIDE SEQUENCE [LARGE SCALE GENOMIC DNA]</scope>
    <source>
        <strain evidence="2">cv. Punajuju</strain>
        <tissue evidence="1">Leaves</tissue>
    </source>
</reference>
<evidence type="ECO:0000313" key="2">
    <source>
        <dbReference type="Proteomes" id="UP001055811"/>
    </source>
</evidence>
<reference evidence="2" key="1">
    <citation type="journal article" date="2022" name="Mol. Ecol. Resour.">
        <title>The genomes of chicory, endive, great burdock and yacon provide insights into Asteraceae palaeo-polyploidization history and plant inulin production.</title>
        <authorList>
            <person name="Fan W."/>
            <person name="Wang S."/>
            <person name="Wang H."/>
            <person name="Wang A."/>
            <person name="Jiang F."/>
            <person name="Liu H."/>
            <person name="Zhao H."/>
            <person name="Xu D."/>
            <person name="Zhang Y."/>
        </authorList>
    </citation>
    <scope>NUCLEOTIDE SEQUENCE [LARGE SCALE GENOMIC DNA]</scope>
    <source>
        <strain evidence="2">cv. Punajuju</strain>
    </source>
</reference>
<protein>
    <submittedName>
        <fullName evidence="1">Uncharacterized protein</fullName>
    </submittedName>
</protein>
<evidence type="ECO:0000313" key="1">
    <source>
        <dbReference type="EMBL" id="KAI3764140.1"/>
    </source>
</evidence>
<dbReference type="EMBL" id="CM042011">
    <property type="protein sequence ID" value="KAI3764140.1"/>
    <property type="molecule type" value="Genomic_DNA"/>
</dbReference>
<organism evidence="1 2">
    <name type="scientific">Cichorium intybus</name>
    <name type="common">Chicory</name>
    <dbReference type="NCBI Taxonomy" id="13427"/>
    <lineage>
        <taxon>Eukaryota</taxon>
        <taxon>Viridiplantae</taxon>
        <taxon>Streptophyta</taxon>
        <taxon>Embryophyta</taxon>
        <taxon>Tracheophyta</taxon>
        <taxon>Spermatophyta</taxon>
        <taxon>Magnoliopsida</taxon>
        <taxon>eudicotyledons</taxon>
        <taxon>Gunneridae</taxon>
        <taxon>Pentapetalae</taxon>
        <taxon>asterids</taxon>
        <taxon>campanulids</taxon>
        <taxon>Asterales</taxon>
        <taxon>Asteraceae</taxon>
        <taxon>Cichorioideae</taxon>
        <taxon>Cichorieae</taxon>
        <taxon>Cichoriinae</taxon>
        <taxon>Cichorium</taxon>
    </lineage>
</organism>